<organism evidence="1 2">
    <name type="scientific">Bacteroides pyogenes F0041</name>
    <dbReference type="NCBI Taxonomy" id="1321819"/>
    <lineage>
        <taxon>Bacteria</taxon>
        <taxon>Pseudomonadati</taxon>
        <taxon>Bacteroidota</taxon>
        <taxon>Bacteroidia</taxon>
        <taxon>Bacteroidales</taxon>
        <taxon>Bacteroidaceae</taxon>
        <taxon>Bacteroides</taxon>
    </lineage>
</organism>
<dbReference type="PATRIC" id="fig|1321819.3.peg.1126"/>
<dbReference type="RefSeq" id="WP_021644600.1">
    <property type="nucleotide sequence ID" value="NZ_KE993081.1"/>
</dbReference>
<evidence type="ECO:0000313" key="2">
    <source>
        <dbReference type="Proteomes" id="UP000016496"/>
    </source>
</evidence>
<reference evidence="1 2" key="1">
    <citation type="submission" date="2013-08" db="EMBL/GenBank/DDBJ databases">
        <authorList>
            <person name="Weinstock G."/>
            <person name="Sodergren E."/>
            <person name="Wylie T."/>
            <person name="Fulton L."/>
            <person name="Fulton R."/>
            <person name="Fronick C."/>
            <person name="O'Laughlin M."/>
            <person name="Godfrey J."/>
            <person name="Miner T."/>
            <person name="Herter B."/>
            <person name="Appelbaum E."/>
            <person name="Cordes M."/>
            <person name="Lek S."/>
            <person name="Wollam A."/>
            <person name="Pepin K.H."/>
            <person name="Palsikar V.B."/>
            <person name="Mitreva M."/>
            <person name="Wilson R.K."/>
        </authorList>
    </citation>
    <scope>NUCLEOTIDE SEQUENCE [LARGE SCALE GENOMIC DNA]</scope>
    <source>
        <strain evidence="1 2">F0041</strain>
    </source>
</reference>
<protein>
    <submittedName>
        <fullName evidence="1">Uncharacterized protein</fullName>
    </submittedName>
</protein>
<dbReference type="EMBL" id="AWSV01000067">
    <property type="protein sequence ID" value="ERI85910.1"/>
    <property type="molecule type" value="Genomic_DNA"/>
</dbReference>
<gene>
    <name evidence="1" type="ORF">HMPREF1981_01234</name>
</gene>
<proteinExistence type="predicted"/>
<dbReference type="AlphaFoldDB" id="U2CMY9"/>
<dbReference type="Proteomes" id="UP000016496">
    <property type="component" value="Unassembled WGS sequence"/>
</dbReference>
<sequence>MNSHIFTNKNGNTLMREFERVLDFITNKDKLYNISKNTTIWNTE</sequence>
<dbReference type="HOGENOM" id="CLU_3212641_0_0_10"/>
<evidence type="ECO:0000313" key="1">
    <source>
        <dbReference type="EMBL" id="ERI85910.1"/>
    </source>
</evidence>
<name>U2CMY9_9BACE</name>
<comment type="caution">
    <text evidence="1">The sequence shown here is derived from an EMBL/GenBank/DDBJ whole genome shotgun (WGS) entry which is preliminary data.</text>
</comment>
<accession>U2CMY9</accession>